<protein>
    <submittedName>
        <fullName evidence="3">Urease accessory protein</fullName>
    </submittedName>
</protein>
<keyword evidence="2" id="KW-0732">Signal</keyword>
<feature type="transmembrane region" description="Helical" evidence="1">
    <location>
        <begin position="71"/>
        <end position="90"/>
    </location>
</feature>
<evidence type="ECO:0000313" key="3">
    <source>
        <dbReference type="EMBL" id="QCF26726.1"/>
    </source>
</evidence>
<keyword evidence="1" id="KW-0472">Membrane</keyword>
<dbReference type="Pfam" id="PF04955">
    <property type="entry name" value="HupE_UreJ"/>
    <property type="match status" value="1"/>
</dbReference>
<dbReference type="Proteomes" id="UP000298049">
    <property type="component" value="Chromosome"/>
</dbReference>
<feature type="transmembrane region" description="Helical" evidence="1">
    <location>
        <begin position="144"/>
        <end position="169"/>
    </location>
</feature>
<dbReference type="KEGG" id="hmi:soil367_12730"/>
<gene>
    <name evidence="3" type="ORF">soil367_12730</name>
</gene>
<dbReference type="RefSeq" id="WP_136549430.1">
    <property type="nucleotide sequence ID" value="NZ_CP031093.1"/>
</dbReference>
<dbReference type="EMBL" id="CP031093">
    <property type="protein sequence ID" value="QCF26726.1"/>
    <property type="molecule type" value="Genomic_DNA"/>
</dbReference>
<dbReference type="InterPro" id="IPR007038">
    <property type="entry name" value="HupE_UreJ"/>
</dbReference>
<keyword evidence="4" id="KW-1185">Reference proteome</keyword>
<evidence type="ECO:0000256" key="1">
    <source>
        <dbReference type="SAM" id="Phobius"/>
    </source>
</evidence>
<reference evidence="3 4" key="1">
    <citation type="submission" date="2018-07" db="EMBL/GenBank/DDBJ databases">
        <title>Marsedoiliclastica nanhaica gen. nov. sp. nov., a novel marine hydrocarbonoclastic bacterium isolated from an in-situ enriched hydrocarbon-degrading consortium in deep-sea sediment.</title>
        <authorList>
            <person name="Dong C."/>
            <person name="Ma T."/>
            <person name="Liu R."/>
            <person name="Shao Z."/>
        </authorList>
    </citation>
    <scope>NUCLEOTIDE SEQUENCE [LARGE SCALE GENOMIC DNA]</scope>
    <source>
        <strain evidence="4">soil36-7</strain>
    </source>
</reference>
<feature type="signal peptide" evidence="2">
    <location>
        <begin position="1"/>
        <end position="23"/>
    </location>
</feature>
<organism evidence="3 4">
    <name type="scientific">Hydrocarboniclastica marina</name>
    <dbReference type="NCBI Taxonomy" id="2259620"/>
    <lineage>
        <taxon>Bacteria</taxon>
        <taxon>Pseudomonadati</taxon>
        <taxon>Pseudomonadota</taxon>
        <taxon>Gammaproteobacteria</taxon>
        <taxon>Alteromonadales</taxon>
        <taxon>Alteromonadaceae</taxon>
        <taxon>Hydrocarboniclastica</taxon>
    </lineage>
</organism>
<dbReference type="AlphaFoldDB" id="A0A4P7XI44"/>
<accession>A0A4P7XI44</accession>
<feature type="chain" id="PRO_5020700480" evidence="2">
    <location>
        <begin position="24"/>
        <end position="196"/>
    </location>
</feature>
<evidence type="ECO:0000313" key="4">
    <source>
        <dbReference type="Proteomes" id="UP000298049"/>
    </source>
</evidence>
<proteinExistence type="predicted"/>
<dbReference type="PIRSF" id="PIRSF016919">
    <property type="entry name" value="HupE_UreJ"/>
    <property type="match status" value="1"/>
</dbReference>
<sequence length="196" mass="19668">MIPSRKKLMAGLALSAAALPALAHTGHEAHQMSALLSGFAHPFTGVDHLLAMLAVGFVAAQMKQAVVKLSLSFVGLMLLGGLLGLSGVGLPHVETGIALSVLVLGGVLLFARHLPTPAGMALVGFFAVFHGHAHGSEMAAGMSVALYFAGFAVGTLALHLAGFACGHLLQSKAASWWPGMIGAGTAGAGAMLLMGG</sequence>
<name>A0A4P7XI44_9ALTE</name>
<evidence type="ECO:0000256" key="2">
    <source>
        <dbReference type="SAM" id="SignalP"/>
    </source>
</evidence>
<keyword evidence="1" id="KW-0812">Transmembrane</keyword>
<keyword evidence="1" id="KW-1133">Transmembrane helix</keyword>
<feature type="transmembrane region" description="Helical" evidence="1">
    <location>
        <begin position="175"/>
        <end position="194"/>
    </location>
</feature>
<dbReference type="OrthoDB" id="9808192at2"/>